<keyword evidence="6" id="KW-0282">Flagellum</keyword>
<evidence type="ECO:0000259" key="5">
    <source>
        <dbReference type="PROSITE" id="PS51123"/>
    </source>
</evidence>
<sequence>MKNKYVYIPLAVLALSLTACSTPKKDVAGLSAEIDAASKGHYGQALLHASAAEQDLKSANHVLKHWQNDYYWNIDESLKAQEAAKSAAAHILASEKEYCQWLTEAHSQNHHHVETIHETVAYFKSGSHVPFKTKEDAISHIGHFLHDHPDATATVTASTDTVGKPAANQALSERRAKSVSELLIKNGARASQLVSKAIGEAGGPDNTADQNHRVAVVISAHPDYLDCPKLK</sequence>
<keyword evidence="6" id="KW-0966">Cell projection</keyword>
<name>A0A126T3V8_9GAMM</name>
<feature type="domain" description="OmpA-like" evidence="5">
    <location>
        <begin position="110"/>
        <end position="222"/>
    </location>
</feature>
<evidence type="ECO:0000256" key="3">
    <source>
        <dbReference type="PROSITE-ProRule" id="PRU00473"/>
    </source>
</evidence>
<keyword evidence="6" id="KW-0969">Cilium</keyword>
<accession>A0A126T3V8</accession>
<dbReference type="PROSITE" id="PS51123">
    <property type="entry name" value="OMPA_2"/>
    <property type="match status" value="1"/>
</dbReference>
<evidence type="ECO:0000256" key="1">
    <source>
        <dbReference type="ARBA" id="ARBA00004370"/>
    </source>
</evidence>
<dbReference type="RefSeq" id="WP_036278897.1">
    <property type="nucleotide sequence ID" value="NZ_CP014476.1"/>
</dbReference>
<keyword evidence="2 3" id="KW-0472">Membrane</keyword>
<keyword evidence="4" id="KW-0732">Signal</keyword>
<dbReference type="OrthoDB" id="8549113at2"/>
<dbReference type="Pfam" id="PF00691">
    <property type="entry name" value="OmpA"/>
    <property type="match status" value="1"/>
</dbReference>
<proteinExistence type="predicted"/>
<evidence type="ECO:0000313" key="6">
    <source>
        <dbReference type="EMBL" id="AMK76771.1"/>
    </source>
</evidence>
<organism evidence="6 7">
    <name type="scientific">Methylomonas denitrificans</name>
    <dbReference type="NCBI Taxonomy" id="1538553"/>
    <lineage>
        <taxon>Bacteria</taxon>
        <taxon>Pseudomonadati</taxon>
        <taxon>Pseudomonadota</taxon>
        <taxon>Gammaproteobacteria</taxon>
        <taxon>Methylococcales</taxon>
        <taxon>Methylococcaceae</taxon>
        <taxon>Methylomonas</taxon>
    </lineage>
</organism>
<evidence type="ECO:0000313" key="7">
    <source>
        <dbReference type="Proteomes" id="UP000030512"/>
    </source>
</evidence>
<reference evidence="6 7" key="1">
    <citation type="journal article" date="2015" name="Environ. Microbiol.">
        <title>Methane oxidation coupled to nitrate reduction under hypoxia by the Gammaproteobacterium Methylomonas denitrificans, sp. nov. type strain FJG1.</title>
        <authorList>
            <person name="Kits K.D."/>
            <person name="Klotz M.G."/>
            <person name="Stein L.Y."/>
        </authorList>
    </citation>
    <scope>NUCLEOTIDE SEQUENCE [LARGE SCALE GENOMIC DNA]</scope>
    <source>
        <strain evidence="6 7">FJG1</strain>
    </source>
</reference>
<keyword evidence="7" id="KW-1185">Reference proteome</keyword>
<dbReference type="STRING" id="1538553.JT25_009755"/>
<protein>
    <submittedName>
        <fullName evidence="6">Flagellar motor protein MotB</fullName>
    </submittedName>
</protein>
<dbReference type="InterPro" id="IPR006665">
    <property type="entry name" value="OmpA-like"/>
</dbReference>
<dbReference type="Gene3D" id="3.30.1330.60">
    <property type="entry name" value="OmpA-like domain"/>
    <property type="match status" value="1"/>
</dbReference>
<dbReference type="PROSITE" id="PS51257">
    <property type="entry name" value="PROKAR_LIPOPROTEIN"/>
    <property type="match status" value="1"/>
</dbReference>
<dbReference type="AlphaFoldDB" id="A0A126T3V8"/>
<feature type="signal peptide" evidence="4">
    <location>
        <begin position="1"/>
        <end position="21"/>
    </location>
</feature>
<dbReference type="EMBL" id="CP014476">
    <property type="protein sequence ID" value="AMK76771.1"/>
    <property type="molecule type" value="Genomic_DNA"/>
</dbReference>
<dbReference type="InterPro" id="IPR006664">
    <property type="entry name" value="OMP_bac"/>
</dbReference>
<gene>
    <name evidence="6" type="ORF">JT25_009755</name>
</gene>
<evidence type="ECO:0000256" key="4">
    <source>
        <dbReference type="SAM" id="SignalP"/>
    </source>
</evidence>
<dbReference type="GO" id="GO:0016020">
    <property type="term" value="C:membrane"/>
    <property type="evidence" value="ECO:0007669"/>
    <property type="project" value="UniProtKB-SubCell"/>
</dbReference>
<dbReference type="InterPro" id="IPR036737">
    <property type="entry name" value="OmpA-like_sf"/>
</dbReference>
<dbReference type="CDD" id="cd07185">
    <property type="entry name" value="OmpA_C-like"/>
    <property type="match status" value="1"/>
</dbReference>
<comment type="subcellular location">
    <subcellularLocation>
        <location evidence="1">Membrane</location>
    </subcellularLocation>
</comment>
<dbReference type="KEGG" id="mdn:JT25_009755"/>
<evidence type="ECO:0000256" key="2">
    <source>
        <dbReference type="ARBA" id="ARBA00023136"/>
    </source>
</evidence>
<dbReference type="PRINTS" id="PR01021">
    <property type="entry name" value="OMPADOMAIN"/>
</dbReference>
<dbReference type="SUPFAM" id="SSF103088">
    <property type="entry name" value="OmpA-like"/>
    <property type="match status" value="1"/>
</dbReference>
<dbReference type="Proteomes" id="UP000030512">
    <property type="component" value="Chromosome"/>
</dbReference>
<feature type="chain" id="PRO_5007797726" evidence="4">
    <location>
        <begin position="22"/>
        <end position="231"/>
    </location>
</feature>